<protein>
    <submittedName>
        <fullName evidence="2">Uncharacterized protein</fullName>
    </submittedName>
</protein>
<comment type="caution">
    <text evidence="2">The sequence shown here is derived from an EMBL/GenBank/DDBJ whole genome shotgun (WGS) entry which is preliminary data.</text>
</comment>
<evidence type="ECO:0000256" key="1">
    <source>
        <dbReference type="SAM" id="Phobius"/>
    </source>
</evidence>
<dbReference type="AlphaFoldDB" id="A0A923S4Z6"/>
<accession>A0A923S4Z6</accession>
<feature type="transmembrane region" description="Helical" evidence="1">
    <location>
        <begin position="74"/>
        <end position="94"/>
    </location>
</feature>
<organism evidence="2 3">
    <name type="scientific">Ramlibacter albus</name>
    <dbReference type="NCBI Taxonomy" id="2079448"/>
    <lineage>
        <taxon>Bacteria</taxon>
        <taxon>Pseudomonadati</taxon>
        <taxon>Pseudomonadota</taxon>
        <taxon>Betaproteobacteria</taxon>
        <taxon>Burkholderiales</taxon>
        <taxon>Comamonadaceae</taxon>
        <taxon>Ramlibacter</taxon>
    </lineage>
</organism>
<feature type="transmembrane region" description="Helical" evidence="1">
    <location>
        <begin position="21"/>
        <end position="40"/>
    </location>
</feature>
<keyword evidence="1" id="KW-0472">Membrane</keyword>
<evidence type="ECO:0000313" key="2">
    <source>
        <dbReference type="EMBL" id="MBC5764647.1"/>
    </source>
</evidence>
<dbReference type="EMBL" id="JACORU010000003">
    <property type="protein sequence ID" value="MBC5764647.1"/>
    <property type="molecule type" value="Genomic_DNA"/>
</dbReference>
<proteinExistence type="predicted"/>
<dbReference type="Proteomes" id="UP000596827">
    <property type="component" value="Unassembled WGS sequence"/>
</dbReference>
<reference evidence="2" key="1">
    <citation type="submission" date="2020-08" db="EMBL/GenBank/DDBJ databases">
        <title>Ramlibacter sp. GTP1 16S ribosomal RNA gene genome sequencing and assembly.</title>
        <authorList>
            <person name="Kang M."/>
        </authorList>
    </citation>
    <scope>NUCLEOTIDE SEQUENCE</scope>
    <source>
        <strain evidence="2">GTP1</strain>
    </source>
</reference>
<keyword evidence="3" id="KW-1185">Reference proteome</keyword>
<gene>
    <name evidence="2" type="ORF">H8R02_09320</name>
</gene>
<name>A0A923S4Z6_9BURK</name>
<dbReference type="RefSeq" id="WP_187081134.1">
    <property type="nucleotide sequence ID" value="NZ_JACORU010000003.1"/>
</dbReference>
<keyword evidence="1" id="KW-1133">Transmembrane helix</keyword>
<sequence length="100" mass="10486">MDRIPTLIALHPRRSIVIGKAVLLVGAVMVLCAVFARSSLAGLNEERARAGLSALRTLAEAFPAYPTWFVPETVLGFGIAAALVVAGTTLVTLGEKAAKR</sequence>
<evidence type="ECO:0000313" key="3">
    <source>
        <dbReference type="Proteomes" id="UP000596827"/>
    </source>
</evidence>
<keyword evidence="1" id="KW-0812">Transmembrane</keyword>